<protein>
    <submittedName>
        <fullName evidence="2">Uncharacterized protein</fullName>
    </submittedName>
</protein>
<dbReference type="EMBL" id="LAZR01065794">
    <property type="protein sequence ID" value="KKK54838.1"/>
    <property type="molecule type" value="Genomic_DNA"/>
</dbReference>
<evidence type="ECO:0000313" key="2">
    <source>
        <dbReference type="EMBL" id="KKK54838.1"/>
    </source>
</evidence>
<feature type="region of interest" description="Disordered" evidence="1">
    <location>
        <begin position="1"/>
        <end position="30"/>
    </location>
</feature>
<accession>A0A0F8WE60</accession>
<evidence type="ECO:0000256" key="1">
    <source>
        <dbReference type="SAM" id="MobiDB-lite"/>
    </source>
</evidence>
<sequence length="30" mass="3361">RGGEKSRHVSTATTTRERPILFSEEEDEAA</sequence>
<name>A0A0F8WE60_9ZZZZ</name>
<organism evidence="2">
    <name type="scientific">marine sediment metagenome</name>
    <dbReference type="NCBI Taxonomy" id="412755"/>
    <lineage>
        <taxon>unclassified sequences</taxon>
        <taxon>metagenomes</taxon>
        <taxon>ecological metagenomes</taxon>
    </lineage>
</organism>
<reference evidence="2" key="1">
    <citation type="journal article" date="2015" name="Nature">
        <title>Complex archaea that bridge the gap between prokaryotes and eukaryotes.</title>
        <authorList>
            <person name="Spang A."/>
            <person name="Saw J.H."/>
            <person name="Jorgensen S.L."/>
            <person name="Zaremba-Niedzwiedzka K."/>
            <person name="Martijn J."/>
            <person name="Lind A.E."/>
            <person name="van Eijk R."/>
            <person name="Schleper C."/>
            <person name="Guy L."/>
            <person name="Ettema T.J."/>
        </authorList>
    </citation>
    <scope>NUCLEOTIDE SEQUENCE</scope>
</reference>
<proteinExistence type="predicted"/>
<dbReference type="AlphaFoldDB" id="A0A0F8WE60"/>
<feature type="non-terminal residue" evidence="2">
    <location>
        <position position="1"/>
    </location>
</feature>
<comment type="caution">
    <text evidence="2">The sequence shown here is derived from an EMBL/GenBank/DDBJ whole genome shotgun (WGS) entry which is preliminary data.</text>
</comment>
<gene>
    <name evidence="2" type="ORF">LCGC14_3080640</name>
</gene>